<dbReference type="GeneID" id="10642845"/>
<dbReference type="InterPro" id="IPR002500">
    <property type="entry name" value="PAPS_reduct_dom"/>
</dbReference>
<name>F6BE36_METIK</name>
<evidence type="ECO:0000313" key="3">
    <source>
        <dbReference type="Proteomes" id="UP000009227"/>
    </source>
</evidence>
<dbReference type="EMBL" id="CP002737">
    <property type="protein sequence ID" value="AEF95572.1"/>
    <property type="molecule type" value="Genomic_DNA"/>
</dbReference>
<dbReference type="PANTHER" id="PTHR43196">
    <property type="entry name" value="SULFATE ADENYLYLTRANSFERASE SUBUNIT 2"/>
    <property type="match status" value="1"/>
</dbReference>
<dbReference type="NCBIfam" id="NF010367">
    <property type="entry name" value="PRK13795.1-2"/>
    <property type="match status" value="1"/>
</dbReference>
<evidence type="ECO:0000259" key="1">
    <source>
        <dbReference type="SMART" id="SM00359"/>
    </source>
</evidence>
<dbReference type="CDD" id="cd23947">
    <property type="entry name" value="PAPS_reductase-like_YbdN"/>
    <property type="match status" value="1"/>
</dbReference>
<dbReference type="KEGG" id="mig:Metig_0010"/>
<dbReference type="NCBIfam" id="TIGR00451">
    <property type="entry name" value="unchar_dom_2"/>
    <property type="match status" value="1"/>
</dbReference>
<sequence>MRTILGKMHLKWCHYCNLPVLDKICNICGNEPVEVKLTPPGGARPAFEKEIEFIENLIKEQFGTKEDILKGRIVLMNKLPGNEDMQEIIIDGQVIAVLKYDNGWKIMPRLEGARRIVNAGGYKKIVVIKEDVIPYLLGRSSSVLRPGVTYVSEGIKKEDEVIILKKMNGKDEDVVAVGRAKMDYEEILNAEKGVVVKVRHAEEPRKANELKTSEKNLRELFKDMVKANEDVIRRFEENSVGFMRNTAKRINLPITVAYSGGKDSLTVLLLALKAFDKEEFDVLFTDTGLEFPETIKNVDIVQKTYGIKLIKEESNEFWEKLEEYGPPGRDYRWCSEICKLKPLKRLIDKHYPNGTLTFVGLRKYESFSRAKKPRVQKNPHIPKQINAMPIHNWSAMHVWLYILKNNAPYNKMYEKGFDRVGCYVCPAMELGEIDKVKREYPELWEKWEKFLRKWAEKHGYGEKWIKELWRWKNPNKRKNK</sequence>
<dbReference type="PROSITE" id="PS50890">
    <property type="entry name" value="PUA"/>
    <property type="match status" value="1"/>
</dbReference>
<dbReference type="Proteomes" id="UP000009227">
    <property type="component" value="Chromosome"/>
</dbReference>
<evidence type="ECO:0000313" key="2">
    <source>
        <dbReference type="EMBL" id="AEF95572.1"/>
    </source>
</evidence>
<feature type="domain" description="PUA" evidence="1">
    <location>
        <begin position="124"/>
        <end position="203"/>
    </location>
</feature>
<organism evidence="3">
    <name type="scientific">Methanotorris igneus (strain DSM 5666 / JCM 11834 / Kol 5)</name>
    <dbReference type="NCBI Taxonomy" id="880724"/>
    <lineage>
        <taxon>Archaea</taxon>
        <taxon>Methanobacteriati</taxon>
        <taxon>Methanobacteriota</taxon>
        <taxon>Methanomada group</taxon>
        <taxon>Methanococci</taxon>
        <taxon>Methanococcales</taxon>
        <taxon>Methanocaldococcaceae</taxon>
        <taxon>Methanotorris</taxon>
    </lineage>
</organism>
<dbReference type="GO" id="GO:0003824">
    <property type="term" value="F:catalytic activity"/>
    <property type="evidence" value="ECO:0007669"/>
    <property type="project" value="InterPro"/>
</dbReference>
<dbReference type="InterPro" id="IPR014729">
    <property type="entry name" value="Rossmann-like_a/b/a_fold"/>
</dbReference>
<dbReference type="GO" id="GO:0003723">
    <property type="term" value="F:RNA binding"/>
    <property type="evidence" value="ECO:0007669"/>
    <property type="project" value="InterPro"/>
</dbReference>
<dbReference type="InterPro" id="IPR015947">
    <property type="entry name" value="PUA-like_sf"/>
</dbReference>
<gene>
    <name evidence="2" type="ordered locus">Metig_0010</name>
</gene>
<dbReference type="SMART" id="SM00359">
    <property type="entry name" value="PUA"/>
    <property type="match status" value="1"/>
</dbReference>
<dbReference type="STRING" id="880724.Metig_0010"/>
<dbReference type="HOGENOM" id="CLU_026622_0_0_2"/>
<dbReference type="InterPro" id="IPR002478">
    <property type="entry name" value="PUA"/>
</dbReference>
<dbReference type="OrthoDB" id="5817at2157"/>
<reference evidence="2 3" key="1">
    <citation type="submission" date="2011-05" db="EMBL/GenBank/DDBJ databases">
        <title>Complete sequence of Methanotorris igneus Kol 5.</title>
        <authorList>
            <consortium name="US DOE Joint Genome Institute"/>
            <person name="Lucas S."/>
            <person name="Han J."/>
            <person name="Lapidus A."/>
            <person name="Cheng J.-F."/>
            <person name="Goodwin L."/>
            <person name="Pitluck S."/>
            <person name="Peters L."/>
            <person name="Mikhailova N."/>
            <person name="Chertkov O."/>
            <person name="Han C."/>
            <person name="Tapia R."/>
            <person name="Land M."/>
            <person name="Hauser L."/>
            <person name="Kyrpides N."/>
            <person name="Ivanova N."/>
            <person name="Pagani I."/>
            <person name="Sieprawska-Lupa M."/>
            <person name="Whitman W."/>
            <person name="Woyke T."/>
        </authorList>
    </citation>
    <scope>NUCLEOTIDE SEQUENCE [LARGE SCALE GENOMIC DNA]</scope>
    <source>
        <strain evidence="3">DSM 5666 / JCM 11834 / Kol 5</strain>
    </source>
</reference>
<protein>
    <submittedName>
        <fullName evidence="2">Phosphoadenosine phosphosulfate reductase</fullName>
    </submittedName>
</protein>
<keyword evidence="3" id="KW-1185">Reference proteome</keyword>
<dbReference type="Gene3D" id="2.30.130.10">
    <property type="entry name" value="PUA domain"/>
    <property type="match status" value="1"/>
</dbReference>
<dbReference type="SUPFAM" id="SSF52402">
    <property type="entry name" value="Adenine nucleotide alpha hydrolases-like"/>
    <property type="match status" value="1"/>
</dbReference>
<dbReference type="RefSeq" id="WP_013798182.1">
    <property type="nucleotide sequence ID" value="NC_015562.1"/>
</dbReference>
<dbReference type="SUPFAM" id="SSF88697">
    <property type="entry name" value="PUA domain-like"/>
    <property type="match status" value="1"/>
</dbReference>
<dbReference type="InterPro" id="IPR004521">
    <property type="entry name" value="Uncharacterised_CHP00451"/>
</dbReference>
<dbReference type="PANTHER" id="PTHR43196:SF2">
    <property type="entry name" value="PHOSPHOADENOSINE PHOSPHOSULFATE REDUCTASE"/>
    <property type="match status" value="1"/>
</dbReference>
<proteinExistence type="predicted"/>
<dbReference type="Gene3D" id="3.40.50.620">
    <property type="entry name" value="HUPs"/>
    <property type="match status" value="1"/>
</dbReference>
<dbReference type="AlphaFoldDB" id="F6BE36"/>
<accession>F6BE36</accession>
<dbReference type="InterPro" id="IPR036974">
    <property type="entry name" value="PUA_sf"/>
</dbReference>
<dbReference type="Pfam" id="PF01507">
    <property type="entry name" value="PAPS_reduct"/>
    <property type="match status" value="1"/>
</dbReference>
<dbReference type="Pfam" id="PF01472">
    <property type="entry name" value="PUA"/>
    <property type="match status" value="1"/>
</dbReference>
<dbReference type="InterPro" id="IPR050128">
    <property type="entry name" value="Sulfate_adenylyltrnsfr_sub2"/>
</dbReference>